<name>A0ABR2UZW9_9PEZI</name>
<dbReference type="Proteomes" id="UP001408356">
    <property type="component" value="Unassembled WGS sequence"/>
</dbReference>
<evidence type="ECO:0000313" key="1">
    <source>
        <dbReference type="EMBL" id="KAK9419775.1"/>
    </source>
</evidence>
<comment type="caution">
    <text evidence="1">The sequence shown here is derived from an EMBL/GenBank/DDBJ whole genome shotgun (WGS) entry which is preliminary data.</text>
</comment>
<accession>A0ABR2UZW9</accession>
<gene>
    <name evidence="1" type="ORF">SUNI508_07024</name>
</gene>
<sequence>MEFLCSCGKNFPKELALKQHQRDRVRANSASTCRDRVAGNKEKDAVLATSSAKSANSLWSIAGKKDWLQQGTGVMISSISYGLLGLSENEPRVSSSGGYELLCSYNWINRARPSIYVPGAAPKYKEVAVPMVLDKDSGLQYIDQNAARLPQYPFEVVFNAIELMNPYITFDAIDILVNRNSLRRLLEFCQKQAMDSFRLNLFVIGNTLIIERCTKTAKQMLHGSGDPGYGKTFEQAVTENHTDLQDSMAHHCVLKYKLGGLECAVRFEVDACVASSVADSQTEPRNTKGSQHYDAVDRLAGDLQAMGLGMRNPGTGIGIGSMQVIPCGTGTSPSHMAEIKANAKPPGKSMPQLWFGRTSFLVRGSHDESTFTKVSVDNVSQKFEEWESSPRNQMALQKMVSLLSQLRDIVKGTKKKSCVAVYRKNRGGPVLQIFDSTTGRRPLPITTVQKFWTSQS</sequence>
<protein>
    <submittedName>
        <fullName evidence="1">Uncharacterized protein</fullName>
    </submittedName>
</protein>
<dbReference type="PANTHER" id="PTHR35179:SF1">
    <property type="entry name" value="INTEGRAL MEMBRANE PROTEIN"/>
    <property type="match status" value="1"/>
</dbReference>
<evidence type="ECO:0000313" key="2">
    <source>
        <dbReference type="Proteomes" id="UP001408356"/>
    </source>
</evidence>
<reference evidence="1 2" key="1">
    <citation type="journal article" date="2024" name="J. Plant Pathol.">
        <title>Sequence and assembly of the genome of Seiridium unicorne, isolate CBS 538.82, causal agent of cypress canker disease.</title>
        <authorList>
            <person name="Scali E."/>
            <person name="Rocca G.D."/>
            <person name="Danti R."/>
            <person name="Garbelotto M."/>
            <person name="Barberini S."/>
            <person name="Baroncelli R."/>
            <person name="Emiliani G."/>
        </authorList>
    </citation>
    <scope>NUCLEOTIDE SEQUENCE [LARGE SCALE GENOMIC DNA]</scope>
    <source>
        <strain evidence="1 2">BM-138-508</strain>
    </source>
</reference>
<organism evidence="1 2">
    <name type="scientific">Seiridium unicorne</name>
    <dbReference type="NCBI Taxonomy" id="138068"/>
    <lineage>
        <taxon>Eukaryota</taxon>
        <taxon>Fungi</taxon>
        <taxon>Dikarya</taxon>
        <taxon>Ascomycota</taxon>
        <taxon>Pezizomycotina</taxon>
        <taxon>Sordariomycetes</taxon>
        <taxon>Xylariomycetidae</taxon>
        <taxon>Amphisphaeriales</taxon>
        <taxon>Sporocadaceae</taxon>
        <taxon>Seiridium</taxon>
    </lineage>
</organism>
<keyword evidence="2" id="KW-1185">Reference proteome</keyword>
<proteinExistence type="predicted"/>
<dbReference type="PANTHER" id="PTHR35179">
    <property type="entry name" value="PROTEIN CBG02620"/>
    <property type="match status" value="1"/>
</dbReference>
<dbReference type="EMBL" id="JARVKF010000288">
    <property type="protein sequence ID" value="KAK9419775.1"/>
    <property type="molecule type" value="Genomic_DNA"/>
</dbReference>